<evidence type="ECO:0008006" key="2">
    <source>
        <dbReference type="Google" id="ProtNLM"/>
    </source>
</evidence>
<accession>A0A381PAB0</accession>
<reference evidence="1" key="1">
    <citation type="submission" date="2018-05" db="EMBL/GenBank/DDBJ databases">
        <authorList>
            <person name="Lanie J.A."/>
            <person name="Ng W.-L."/>
            <person name="Kazmierczak K.M."/>
            <person name="Andrzejewski T.M."/>
            <person name="Davidsen T.M."/>
            <person name="Wayne K.J."/>
            <person name="Tettelin H."/>
            <person name="Glass J.I."/>
            <person name="Rusch D."/>
            <person name="Podicherti R."/>
            <person name="Tsui H.-C.T."/>
            <person name="Winkler M.E."/>
        </authorList>
    </citation>
    <scope>NUCLEOTIDE SEQUENCE</scope>
</reference>
<dbReference type="InterPro" id="IPR036249">
    <property type="entry name" value="Thioredoxin-like_sf"/>
</dbReference>
<gene>
    <name evidence="1" type="ORF">METZ01_LOCUS16769</name>
</gene>
<dbReference type="SUPFAM" id="SSF52833">
    <property type="entry name" value="Thioredoxin-like"/>
    <property type="match status" value="1"/>
</dbReference>
<evidence type="ECO:0000313" key="1">
    <source>
        <dbReference type="EMBL" id="SUZ63915.1"/>
    </source>
</evidence>
<dbReference type="EMBL" id="UINC01000927">
    <property type="protein sequence ID" value="SUZ63915.1"/>
    <property type="molecule type" value="Genomic_DNA"/>
</dbReference>
<dbReference type="AlphaFoldDB" id="A0A381PAB0"/>
<sequence>MSLGACSGDNASAVLGGAMVSVTTRDVVVSTVKQQESLPDEESASLGIVRTGVPVLLTVLERPTLNGATFDPASLAGRDVLLWFWAPW</sequence>
<protein>
    <recommendedName>
        <fullName evidence="2">Redoxin domain-containing protein</fullName>
    </recommendedName>
</protein>
<proteinExistence type="predicted"/>
<organism evidence="1">
    <name type="scientific">marine metagenome</name>
    <dbReference type="NCBI Taxonomy" id="408172"/>
    <lineage>
        <taxon>unclassified sequences</taxon>
        <taxon>metagenomes</taxon>
        <taxon>ecological metagenomes</taxon>
    </lineage>
</organism>
<name>A0A381PAB0_9ZZZZ</name>